<dbReference type="InterPro" id="IPR009010">
    <property type="entry name" value="Asp_de-COase-like_dom_sf"/>
</dbReference>
<dbReference type="Gene3D" id="2.20.25.90">
    <property type="entry name" value="ADC-like domains"/>
    <property type="match status" value="1"/>
</dbReference>
<dbReference type="PANTHER" id="PTHR43742">
    <property type="entry name" value="TRIMETHYLAMINE-N-OXIDE REDUCTASE"/>
    <property type="match status" value="1"/>
</dbReference>
<dbReference type="EMBL" id="AFGF01000098">
    <property type="protein sequence ID" value="EGO63724.1"/>
    <property type="molecule type" value="Genomic_DNA"/>
</dbReference>
<evidence type="ECO:0000256" key="3">
    <source>
        <dbReference type="ARBA" id="ARBA00023004"/>
    </source>
</evidence>
<comment type="similarity">
    <text evidence="1">Belongs to the prokaryotic molybdopterin-containing oxidoreductase family.</text>
</comment>
<accession>F7NJR8</accession>
<dbReference type="Pfam" id="PF00384">
    <property type="entry name" value="Molybdopterin"/>
    <property type="match status" value="1"/>
</dbReference>
<evidence type="ECO:0000256" key="1">
    <source>
        <dbReference type="ARBA" id="ARBA00010312"/>
    </source>
</evidence>
<dbReference type="Pfam" id="PF01568">
    <property type="entry name" value="Molydop_binding"/>
    <property type="match status" value="1"/>
</dbReference>
<dbReference type="GO" id="GO:0046872">
    <property type="term" value="F:metal ion binding"/>
    <property type="evidence" value="ECO:0007669"/>
    <property type="project" value="UniProtKB-KW"/>
</dbReference>
<dbReference type="PANTHER" id="PTHR43742:SF6">
    <property type="entry name" value="OXIDOREDUCTASE YYAE-RELATED"/>
    <property type="match status" value="1"/>
</dbReference>
<dbReference type="GO" id="GO:0051536">
    <property type="term" value="F:iron-sulfur cluster binding"/>
    <property type="evidence" value="ECO:0007669"/>
    <property type="project" value="UniProtKB-KW"/>
</dbReference>
<dbReference type="GO" id="GO:0016491">
    <property type="term" value="F:oxidoreductase activity"/>
    <property type="evidence" value="ECO:0007669"/>
    <property type="project" value="InterPro"/>
</dbReference>
<evidence type="ECO:0000256" key="4">
    <source>
        <dbReference type="ARBA" id="ARBA00023014"/>
    </source>
</evidence>
<dbReference type="RefSeq" id="WP_004095745.1">
    <property type="nucleotide sequence ID" value="NZ_AFGF01000098.1"/>
</dbReference>
<organism evidence="6 7">
    <name type="scientific">Acetonema longum DSM 6540</name>
    <dbReference type="NCBI Taxonomy" id="1009370"/>
    <lineage>
        <taxon>Bacteria</taxon>
        <taxon>Bacillati</taxon>
        <taxon>Bacillota</taxon>
        <taxon>Negativicutes</taxon>
        <taxon>Acetonemataceae</taxon>
        <taxon>Acetonema</taxon>
    </lineage>
</organism>
<name>F7NJR8_9FIRM</name>
<dbReference type="InterPro" id="IPR006657">
    <property type="entry name" value="MoPterin_dinucl-bd_dom"/>
</dbReference>
<dbReference type="SUPFAM" id="SSF50692">
    <property type="entry name" value="ADC-like"/>
    <property type="match status" value="1"/>
</dbReference>
<dbReference type="InterPro" id="IPR050612">
    <property type="entry name" value="Prok_Mopterin_Oxidored"/>
</dbReference>
<dbReference type="eggNOG" id="COG0243">
    <property type="taxonomic scope" value="Bacteria"/>
</dbReference>
<sequence length="674" mass="74548">MRTEVFRHVCPSNCYSTCGLISRVENGKVRQIQGDRQHGYTKGYICARGQSYIRSLYHKERILYPMLQQPRRSGRWIRIDWPVAVDIMAEKILSLSAQFGSFEPICCYSNSGNISLLHRAWSWLANSLGATNTAGSICWGAGLDALHFDVGDYMQLDPSAMGQTKHIICWGSNPAWTAIHQMDYINQARELGAKLVVIDPVYTATAAQADLYVQIRPGSDGALALGMAKHLYENNLVNHGFVESYTVGGADFFQYLDTIDLQKMSDITGVPSMLMRRLAEEYAAQPAALWIGLGVQRHINGGQNVRCINALSAITGHIGEKGGGVYFANPSISRLLMKHVKECEGLTDPGRVIFAHDLAAGLAKIENPPIKMLILANANPLTQNAEVDMIRKHIKQLDMVVAADLFLTATAREADLFLPVTTFLEHWDLTPSYWHNWLGINQPAISPVGECKSDIDIVNLLVQKLNERKPGSNSFPAGKTEKEWLADIMAPEMCKLLGISDVWELLDGPRPFKFPGNPWEQGAFSTPSGKYELFSLQAQKAGLPPLPVYTQAACGTHKYPYRLLTPHSRDGINSQPHEREPRERIFAYLHPETARKSKIVEGKTGRLMNDRGEIAVTCRITSFVPEGTVVIYQPPAVEIALNCLVPPLRTDMGGAAAGGPAIAYYDTFVNIMPV</sequence>
<keyword evidence="3" id="KW-0408">Iron</keyword>
<keyword evidence="2" id="KW-0479">Metal-binding</keyword>
<dbReference type="STRING" id="1009370.ALO_11629"/>
<dbReference type="Gene3D" id="2.40.40.20">
    <property type="match status" value="1"/>
</dbReference>
<dbReference type="SUPFAM" id="SSF53706">
    <property type="entry name" value="Formate dehydrogenase/DMSO reductase, domains 1-3"/>
    <property type="match status" value="1"/>
</dbReference>
<dbReference type="Pfam" id="PF04879">
    <property type="entry name" value="Molybdop_Fe4S4"/>
    <property type="match status" value="1"/>
</dbReference>
<dbReference type="PROSITE" id="PS51669">
    <property type="entry name" value="4FE4S_MOW_BIS_MGD"/>
    <property type="match status" value="1"/>
</dbReference>
<dbReference type="OrthoDB" id="219031at2"/>
<keyword evidence="4" id="KW-0411">Iron-sulfur</keyword>
<dbReference type="Gene3D" id="3.40.228.10">
    <property type="entry name" value="Dimethylsulfoxide Reductase, domain 2"/>
    <property type="match status" value="1"/>
</dbReference>
<evidence type="ECO:0000256" key="2">
    <source>
        <dbReference type="ARBA" id="ARBA00022723"/>
    </source>
</evidence>
<protein>
    <submittedName>
        <fullName evidence="6">Molybdopterin oxidoreductase</fullName>
    </submittedName>
</protein>
<dbReference type="Gene3D" id="3.30.2070.10">
    <property type="entry name" value="Formate dehydrogenase/DMSO reductase"/>
    <property type="match status" value="1"/>
</dbReference>
<dbReference type="InterPro" id="IPR006963">
    <property type="entry name" value="Mopterin_OxRdtase_4Fe-4S_dom"/>
</dbReference>
<dbReference type="AlphaFoldDB" id="F7NJR8"/>
<dbReference type="InterPro" id="IPR006656">
    <property type="entry name" value="Mopterin_OxRdtase"/>
</dbReference>
<dbReference type="GO" id="GO:0043546">
    <property type="term" value="F:molybdopterin cofactor binding"/>
    <property type="evidence" value="ECO:0007669"/>
    <property type="project" value="InterPro"/>
</dbReference>
<dbReference type="SMART" id="SM00926">
    <property type="entry name" value="Molybdop_Fe4S4"/>
    <property type="match status" value="1"/>
</dbReference>
<dbReference type="Proteomes" id="UP000003240">
    <property type="component" value="Unassembled WGS sequence"/>
</dbReference>
<comment type="caution">
    <text evidence="6">The sequence shown here is derived from an EMBL/GenBank/DDBJ whole genome shotgun (WGS) entry which is preliminary data.</text>
</comment>
<feature type="domain" description="4Fe-4S Mo/W bis-MGD-type" evidence="5">
    <location>
        <begin position="3"/>
        <end position="60"/>
    </location>
</feature>
<evidence type="ECO:0000313" key="7">
    <source>
        <dbReference type="Proteomes" id="UP000003240"/>
    </source>
</evidence>
<dbReference type="Gene3D" id="3.40.50.740">
    <property type="match status" value="1"/>
</dbReference>
<gene>
    <name evidence="6" type="ORF">ALO_11629</name>
</gene>
<reference evidence="6 7" key="1">
    <citation type="journal article" date="2011" name="EMBO J.">
        <title>Structural diversity of bacterial flagellar motors.</title>
        <authorList>
            <person name="Chen S."/>
            <person name="Beeby M."/>
            <person name="Murphy G.E."/>
            <person name="Leadbetter J.R."/>
            <person name="Hendrixson D.R."/>
            <person name="Briegel A."/>
            <person name="Li Z."/>
            <person name="Shi J."/>
            <person name="Tocheva E.I."/>
            <person name="Muller A."/>
            <person name="Dobro M.J."/>
            <person name="Jensen G.J."/>
        </authorList>
    </citation>
    <scope>NUCLEOTIDE SEQUENCE [LARGE SCALE GENOMIC DNA]</scope>
    <source>
        <strain evidence="6 7">DSM 6540</strain>
    </source>
</reference>
<keyword evidence="7" id="KW-1185">Reference proteome</keyword>
<proteinExistence type="inferred from homology"/>
<evidence type="ECO:0000259" key="5">
    <source>
        <dbReference type="PROSITE" id="PS51669"/>
    </source>
</evidence>
<evidence type="ECO:0000313" key="6">
    <source>
        <dbReference type="EMBL" id="EGO63724.1"/>
    </source>
</evidence>
<dbReference type="CDD" id="cd02766">
    <property type="entry name" value="MopB_3"/>
    <property type="match status" value="1"/>
</dbReference>